<dbReference type="InterPro" id="IPR010732">
    <property type="entry name" value="T6SS_TssG-like"/>
</dbReference>
<dbReference type="PANTHER" id="PTHR35564">
    <property type="match status" value="1"/>
</dbReference>
<gene>
    <name evidence="1" type="ORF">M975_0091</name>
</gene>
<evidence type="ECO:0000313" key="2">
    <source>
        <dbReference type="Proteomes" id="UP000078410"/>
    </source>
</evidence>
<accession>A0A1B7IWT1</accession>
<proteinExistence type="predicted"/>
<name>A0A1B7IWT1_9ENTR</name>
<dbReference type="OrthoDB" id="1523296at2"/>
<dbReference type="NCBIfam" id="TIGR03347">
    <property type="entry name" value="VI_chp_1"/>
    <property type="match status" value="1"/>
</dbReference>
<dbReference type="Proteomes" id="UP000078410">
    <property type="component" value="Unassembled WGS sequence"/>
</dbReference>
<reference evidence="1 2" key="1">
    <citation type="submission" date="2016-04" db="EMBL/GenBank/DDBJ databases">
        <title>ATOL: Assembling a taxonomically balanced genome-scale reconstruction of the evolutionary history of the Enterobacteriaceae.</title>
        <authorList>
            <person name="Plunkett G.III."/>
            <person name="Neeno-Eckwall E.C."/>
            <person name="Glasner J.D."/>
            <person name="Perna N.T."/>
        </authorList>
    </citation>
    <scope>NUCLEOTIDE SEQUENCE [LARGE SCALE GENOMIC DNA]</scope>
    <source>
        <strain evidence="1 2">ATCC 51605</strain>
    </source>
</reference>
<comment type="caution">
    <text evidence="1">The sequence shown here is derived from an EMBL/GenBank/DDBJ whole genome shotgun (WGS) entry which is preliminary data.</text>
</comment>
<evidence type="ECO:0000313" key="1">
    <source>
        <dbReference type="EMBL" id="OAT34378.1"/>
    </source>
</evidence>
<organism evidence="1 2">
    <name type="scientific">Buttiauxella brennerae ATCC 51605</name>
    <dbReference type="NCBI Taxonomy" id="1354251"/>
    <lineage>
        <taxon>Bacteria</taxon>
        <taxon>Pseudomonadati</taxon>
        <taxon>Pseudomonadota</taxon>
        <taxon>Gammaproteobacteria</taxon>
        <taxon>Enterobacterales</taxon>
        <taxon>Enterobacteriaceae</taxon>
        <taxon>Buttiauxella</taxon>
    </lineage>
</organism>
<keyword evidence="2" id="KW-1185">Reference proteome</keyword>
<dbReference type="PANTHER" id="PTHR35564:SF3">
    <property type="entry name" value="TYPE VI SECRETION SYSTEM BASEPLATE SUBUNIT TSSG"/>
    <property type="match status" value="1"/>
</dbReference>
<protein>
    <submittedName>
        <fullName evidence="1">ImpH/VasB family protein</fullName>
    </submittedName>
</protein>
<dbReference type="PATRIC" id="fig|1354251.4.peg.95"/>
<dbReference type="RefSeq" id="WP_064556629.1">
    <property type="nucleotide sequence ID" value="NZ_LXER01000005.1"/>
</dbReference>
<dbReference type="EMBL" id="LXER01000005">
    <property type="protein sequence ID" value="OAT34378.1"/>
    <property type="molecule type" value="Genomic_DNA"/>
</dbReference>
<dbReference type="AlphaFoldDB" id="A0A1B7IWT1"/>
<sequence>MATYRSARPDVGKRDSFPTDVRGMNFYVLMDALYRLYGDSGEEPSLRTEPSREVALFKSDAGIAFPVSDLTTLGRNDTGQFSLTTTFLGFSGSQSPLPGYYLDKMAREDAQHEEGLKAFLDLFSHRWTQFAYHAWRKYRYYICFRNGGTDIFSQRMYALVGLGNQSVRGKLAINHSKMLAYAGVLATPGRSPDVVCNLVSHCFDLPDVTIESWQLRKVPIEPSQQNRLGVRNSKKKTAGYIPGRSVIGVNFTLGSRVPDRSGKFLLKIGGLSMTHYLSFLPGGDNHQALTVFISFLLRDQFSWDLRLDLAPEQAQGMRLGDCARSCIGRTAFIGLPKTPPSVTLHIRE</sequence>
<dbReference type="Pfam" id="PF06996">
    <property type="entry name" value="T6SS_TssG"/>
    <property type="match status" value="1"/>
</dbReference>